<dbReference type="WBParaSite" id="mrna-Wban_03722">
    <property type="protein sequence ID" value="mrna-Wban_03722"/>
    <property type="gene ID" value="Wban_03722"/>
</dbReference>
<evidence type="ECO:0000313" key="3">
    <source>
        <dbReference type="WBParaSite" id="mrna-Wban_03722"/>
    </source>
</evidence>
<reference evidence="3" key="3">
    <citation type="submission" date="2024-02" db="UniProtKB">
        <authorList>
            <consortium name="WormBaseParasite"/>
        </authorList>
    </citation>
    <scope>IDENTIFICATION</scope>
    <source>
        <strain evidence="3">pt0022</strain>
    </source>
</reference>
<keyword evidence="1" id="KW-0812">Transmembrane</keyword>
<evidence type="ECO:0000256" key="1">
    <source>
        <dbReference type="SAM" id="Phobius"/>
    </source>
</evidence>
<name>A0AAF5PPC6_WUCBA</name>
<feature type="transmembrane region" description="Helical" evidence="1">
    <location>
        <begin position="49"/>
        <end position="71"/>
    </location>
</feature>
<keyword evidence="1" id="KW-0472">Membrane</keyword>
<accession>A0AAF5PPC6</accession>
<dbReference type="Proteomes" id="UP000093561">
    <property type="component" value="Unassembled WGS sequence"/>
</dbReference>
<proteinExistence type="predicted"/>
<reference evidence="2" key="1">
    <citation type="submission" date="2015-03" db="EMBL/GenBank/DDBJ databases">
        <title>Wuchereria bancrofti Genome Sequencing Papua New Guinea Strain.</title>
        <authorList>
            <person name="Small S.T."/>
            <person name="Serre D."/>
            <person name="Zimmerman P.A."/>
        </authorList>
    </citation>
    <scope>NUCLEOTIDE SEQUENCE [LARGE SCALE GENOMIC DNA]</scope>
    <source>
        <strain evidence="2">pt0022</strain>
    </source>
</reference>
<organism evidence="2 3">
    <name type="scientific">Wuchereria bancrofti</name>
    <dbReference type="NCBI Taxonomy" id="6293"/>
    <lineage>
        <taxon>Eukaryota</taxon>
        <taxon>Metazoa</taxon>
        <taxon>Ecdysozoa</taxon>
        <taxon>Nematoda</taxon>
        <taxon>Chromadorea</taxon>
        <taxon>Rhabditida</taxon>
        <taxon>Spirurina</taxon>
        <taxon>Spiruromorpha</taxon>
        <taxon>Filarioidea</taxon>
        <taxon>Onchocercidae</taxon>
        <taxon>Wuchereria</taxon>
    </lineage>
</organism>
<protein>
    <submittedName>
        <fullName evidence="3">Uncharacterized protein</fullName>
    </submittedName>
</protein>
<keyword evidence="1" id="KW-1133">Transmembrane helix</keyword>
<reference evidence="2" key="2">
    <citation type="journal article" date="2016" name="Mol. Ecol.">
        <title>Population genomics of the filarial nematode parasite Wuchereria bancrofti from mosquitoes.</title>
        <authorList>
            <person name="Small S.T."/>
            <person name="Reimer L.J."/>
            <person name="Tisch D.J."/>
            <person name="King C.L."/>
            <person name="Christensen B.M."/>
            <person name="Siba P.M."/>
            <person name="Kazura J.W."/>
            <person name="Serre D."/>
            <person name="Zimmerman P.A."/>
        </authorList>
    </citation>
    <scope>NUCLEOTIDE SEQUENCE</scope>
    <source>
        <strain evidence="2">pt0022</strain>
    </source>
</reference>
<dbReference type="AlphaFoldDB" id="A0AAF5PPC6"/>
<evidence type="ECO:0000313" key="2">
    <source>
        <dbReference type="Proteomes" id="UP000093561"/>
    </source>
</evidence>
<sequence>MGGWKYETMRARNTESNRWHVFALFLCVSVSNKSLRNTSNRKWASVGRIANYCFGLIILSARLNALFTSALSNTRFM</sequence>